<dbReference type="EMBL" id="GBXM01030132">
    <property type="protein sequence ID" value="JAH78445.1"/>
    <property type="molecule type" value="Transcribed_RNA"/>
</dbReference>
<reference evidence="1" key="1">
    <citation type="submission" date="2014-11" db="EMBL/GenBank/DDBJ databases">
        <authorList>
            <person name="Amaro Gonzalez C."/>
        </authorList>
    </citation>
    <scope>NUCLEOTIDE SEQUENCE</scope>
</reference>
<accession>A0A0E9VH48</accession>
<dbReference type="EMBL" id="GBXM01032029">
    <property type="protein sequence ID" value="JAH76548.1"/>
    <property type="molecule type" value="Transcribed_RNA"/>
</dbReference>
<organism evidence="1">
    <name type="scientific">Anguilla anguilla</name>
    <name type="common">European freshwater eel</name>
    <name type="synonym">Muraena anguilla</name>
    <dbReference type="NCBI Taxonomy" id="7936"/>
    <lineage>
        <taxon>Eukaryota</taxon>
        <taxon>Metazoa</taxon>
        <taxon>Chordata</taxon>
        <taxon>Craniata</taxon>
        <taxon>Vertebrata</taxon>
        <taxon>Euteleostomi</taxon>
        <taxon>Actinopterygii</taxon>
        <taxon>Neopterygii</taxon>
        <taxon>Teleostei</taxon>
        <taxon>Anguilliformes</taxon>
        <taxon>Anguillidae</taxon>
        <taxon>Anguilla</taxon>
    </lineage>
</organism>
<reference evidence="1" key="2">
    <citation type="journal article" date="2015" name="Fish Shellfish Immunol.">
        <title>Early steps in the European eel (Anguilla anguilla)-Vibrio vulnificus interaction in the gills: Role of the RtxA13 toxin.</title>
        <authorList>
            <person name="Callol A."/>
            <person name="Pajuelo D."/>
            <person name="Ebbesson L."/>
            <person name="Teles M."/>
            <person name="MacKenzie S."/>
            <person name="Amaro C."/>
        </authorList>
    </citation>
    <scope>NUCLEOTIDE SEQUENCE</scope>
</reference>
<name>A0A0E9VH48_ANGAN</name>
<sequence length="41" mass="4672">MHRKCLLTDCFGALKDFTRLQRPASCNLKNQSTFPTLLTDS</sequence>
<protein>
    <submittedName>
        <fullName evidence="1">Uncharacterized protein</fullName>
    </submittedName>
</protein>
<proteinExistence type="predicted"/>
<dbReference type="AlphaFoldDB" id="A0A0E9VH48"/>
<evidence type="ECO:0000313" key="1">
    <source>
        <dbReference type="EMBL" id="JAH76548.1"/>
    </source>
</evidence>